<evidence type="ECO:0008006" key="2">
    <source>
        <dbReference type="Google" id="ProtNLM"/>
    </source>
</evidence>
<gene>
    <name evidence="1" type="ORF">BD311DRAFT_142673</name>
</gene>
<organism evidence="1">
    <name type="scientific">Dichomitus squalens</name>
    <dbReference type="NCBI Taxonomy" id="114155"/>
    <lineage>
        <taxon>Eukaryota</taxon>
        <taxon>Fungi</taxon>
        <taxon>Dikarya</taxon>
        <taxon>Basidiomycota</taxon>
        <taxon>Agaricomycotina</taxon>
        <taxon>Agaricomycetes</taxon>
        <taxon>Polyporales</taxon>
        <taxon>Polyporaceae</taxon>
        <taxon>Dichomitus</taxon>
    </lineage>
</organism>
<proteinExistence type="predicted"/>
<protein>
    <recommendedName>
        <fullName evidence="2">F-box domain-containing protein</fullName>
    </recommendedName>
</protein>
<evidence type="ECO:0000313" key="1">
    <source>
        <dbReference type="EMBL" id="TBU22507.1"/>
    </source>
</evidence>
<accession>A0A4Q9M7Z4</accession>
<name>A0A4Q9M7Z4_9APHY</name>
<dbReference type="Proteomes" id="UP000292957">
    <property type="component" value="Unassembled WGS sequence"/>
</dbReference>
<reference evidence="1" key="1">
    <citation type="submission" date="2019-01" db="EMBL/GenBank/DDBJ databases">
        <title>Draft genome sequences of three monokaryotic isolates of the white-rot basidiomycete fungus Dichomitus squalens.</title>
        <authorList>
            <consortium name="DOE Joint Genome Institute"/>
            <person name="Lopez S.C."/>
            <person name="Andreopoulos B."/>
            <person name="Pangilinan J."/>
            <person name="Lipzen A."/>
            <person name="Riley R."/>
            <person name="Ahrendt S."/>
            <person name="Ng V."/>
            <person name="Barry K."/>
            <person name="Daum C."/>
            <person name="Grigoriev I.V."/>
            <person name="Hilden K.S."/>
            <person name="Makela M.R."/>
            <person name="de Vries R.P."/>
        </authorList>
    </citation>
    <scope>NUCLEOTIDE SEQUENCE [LARGE SCALE GENOMIC DNA]</scope>
    <source>
        <strain evidence="1">OM18370.1</strain>
    </source>
</reference>
<dbReference type="EMBL" id="ML143539">
    <property type="protein sequence ID" value="TBU22507.1"/>
    <property type="molecule type" value="Genomic_DNA"/>
</dbReference>
<dbReference type="AlphaFoldDB" id="A0A4Q9M7Z4"/>
<sequence>MPACRITSVKYVHKTHPERAMGHHPSWQSPISSIDDLANSWHPTHSVSPAAQSPALPWEVIQRAVDLCSGDKTVVLQAFALTCSQLQPRSLFVLFSNVDIQSAKQLIQFYNAVQAQPHLQPVVRSLSLSWSEVSPFPLLSILPCLHHVTFNGLSFVIGIDIQLPQSTLLCGEQCLSGLRSLIIHGARFQTRTALLHFLLALPYVEHLTCERLSLYADTPLGEGDLSCRLPLRTLNILQDVDEDITEVLVHVVASTPVNGGRTQSSSVPPLQSGDDRQTSLTWWIRAKTESLRRAVHVLPRSKQTAVTDVTLVLWHHNIGYLRKECRQAAILELCAALDNVLLTYSSHRGPLSPIQECPEDDLLVERNQWVLPSTK</sequence>